<dbReference type="HAMAP" id="MF_00115">
    <property type="entry name" value="MscL"/>
    <property type="match status" value="1"/>
</dbReference>
<dbReference type="PROSITE" id="PS01327">
    <property type="entry name" value="MSCL"/>
    <property type="match status" value="1"/>
</dbReference>
<evidence type="ECO:0000256" key="6">
    <source>
        <dbReference type="ARBA" id="ARBA00022519"/>
    </source>
</evidence>
<dbReference type="NCBIfam" id="NF010557">
    <property type="entry name" value="PRK13952.1"/>
    <property type="match status" value="1"/>
</dbReference>
<sequence length="138" mass="14923">MALLKEFKDFAMRGNVIDLAVGVIIGGAFGKIIASLVADVIMPPIGLLVGGVNFVDLKWVMKPAEVVNGVNKAAVTLNYGNFLQVTFDFLIVAFCIFLFVKGMNTLSKKKEEAPAPAAPAEPSKEEQLLTEIRDLLKK</sequence>
<comment type="subcellular location">
    <subcellularLocation>
        <location evidence="12">Cell inner membrane</location>
        <topology evidence="12">Multi-pass membrane protein</topology>
    </subcellularLocation>
    <subcellularLocation>
        <location evidence="1">Cell membrane</location>
        <topology evidence="1">Multi-pass membrane protein</topology>
    </subcellularLocation>
</comment>
<gene>
    <name evidence="12" type="primary">mscL</name>
    <name evidence="14" type="ordered locus">Palpr_1918</name>
</gene>
<dbReference type="SUPFAM" id="SSF81330">
    <property type="entry name" value="Gated mechanosensitive channel"/>
    <property type="match status" value="1"/>
</dbReference>
<dbReference type="PANTHER" id="PTHR30266:SF2">
    <property type="entry name" value="LARGE-CONDUCTANCE MECHANOSENSITIVE CHANNEL"/>
    <property type="match status" value="1"/>
</dbReference>
<dbReference type="InterPro" id="IPR001185">
    <property type="entry name" value="MS_channel"/>
</dbReference>
<evidence type="ECO:0000256" key="1">
    <source>
        <dbReference type="ARBA" id="ARBA00004651"/>
    </source>
</evidence>
<dbReference type="KEGG" id="ppn:Palpr_1918"/>
<dbReference type="NCBIfam" id="TIGR00220">
    <property type="entry name" value="mscL"/>
    <property type="match status" value="1"/>
</dbReference>
<dbReference type="Pfam" id="PF01741">
    <property type="entry name" value="MscL"/>
    <property type="match status" value="1"/>
</dbReference>
<evidence type="ECO:0000256" key="12">
    <source>
        <dbReference type="HAMAP-Rule" id="MF_00115"/>
    </source>
</evidence>
<keyword evidence="11 12" id="KW-0407">Ion channel</keyword>
<keyword evidence="8 12" id="KW-1133">Transmembrane helix</keyword>
<dbReference type="GO" id="GO:0008381">
    <property type="term" value="F:mechanosensitive monoatomic ion channel activity"/>
    <property type="evidence" value="ECO:0007669"/>
    <property type="project" value="UniProtKB-UniRule"/>
</dbReference>
<feature type="transmembrane region" description="Helical" evidence="12">
    <location>
        <begin position="16"/>
        <end position="38"/>
    </location>
</feature>
<dbReference type="Proteomes" id="UP000008718">
    <property type="component" value="Chromosome"/>
</dbReference>
<evidence type="ECO:0000313" key="14">
    <source>
        <dbReference type="EMBL" id="ADQ80057.1"/>
    </source>
</evidence>
<feature type="transmembrane region" description="Helical" evidence="12">
    <location>
        <begin position="82"/>
        <end position="100"/>
    </location>
</feature>
<keyword evidence="10 12" id="KW-0472">Membrane</keyword>
<protein>
    <recommendedName>
        <fullName evidence="12">Large-conductance mechanosensitive channel</fullName>
    </recommendedName>
</protein>
<dbReference type="GO" id="GO:0005886">
    <property type="term" value="C:plasma membrane"/>
    <property type="evidence" value="ECO:0007669"/>
    <property type="project" value="UniProtKB-SubCell"/>
</dbReference>
<keyword evidence="5 12" id="KW-1003">Cell membrane</keyword>
<reference key="1">
    <citation type="submission" date="2010-11" db="EMBL/GenBank/DDBJ databases">
        <title>The complete genome of Paludibacter propionicigenes DSM 17365.</title>
        <authorList>
            <consortium name="US DOE Joint Genome Institute (JGI-PGF)"/>
            <person name="Lucas S."/>
            <person name="Copeland A."/>
            <person name="Lapidus A."/>
            <person name="Bruce D."/>
            <person name="Goodwin L."/>
            <person name="Pitluck S."/>
            <person name="Kyrpides N."/>
            <person name="Mavromatis K."/>
            <person name="Ivanova N."/>
            <person name="Munk A.C."/>
            <person name="Brettin T."/>
            <person name="Detter J.C."/>
            <person name="Han C."/>
            <person name="Tapia R."/>
            <person name="Land M."/>
            <person name="Hauser L."/>
            <person name="Markowitz V."/>
            <person name="Cheng J.-F."/>
            <person name="Hugenholtz P."/>
            <person name="Woyke T."/>
            <person name="Wu D."/>
            <person name="Gronow S."/>
            <person name="Wellnitz S."/>
            <person name="Brambilla E."/>
            <person name="Klenk H.-P."/>
            <person name="Eisen J.A."/>
        </authorList>
    </citation>
    <scope>NUCLEOTIDE SEQUENCE</scope>
    <source>
        <strain>WB4</strain>
    </source>
</reference>
<comment type="similarity">
    <text evidence="2 12">Belongs to the MscL family.</text>
</comment>
<dbReference type="FunFam" id="1.10.1200.120:FF:000001">
    <property type="entry name" value="Large-conductance mechanosensitive channel"/>
    <property type="match status" value="1"/>
</dbReference>
<feature type="compositionally biased region" description="Basic and acidic residues" evidence="13">
    <location>
        <begin position="122"/>
        <end position="131"/>
    </location>
</feature>
<keyword evidence="4 12" id="KW-0813">Transport</keyword>
<dbReference type="InterPro" id="IPR019823">
    <property type="entry name" value="Mechanosensitive_channel_CS"/>
</dbReference>
<dbReference type="eggNOG" id="COG1970">
    <property type="taxonomic scope" value="Bacteria"/>
</dbReference>
<evidence type="ECO:0000256" key="7">
    <source>
        <dbReference type="ARBA" id="ARBA00022692"/>
    </source>
</evidence>
<evidence type="ECO:0000313" key="15">
    <source>
        <dbReference type="Proteomes" id="UP000008718"/>
    </source>
</evidence>
<evidence type="ECO:0000256" key="2">
    <source>
        <dbReference type="ARBA" id="ARBA00007254"/>
    </source>
</evidence>
<keyword evidence="6 12" id="KW-0997">Cell inner membrane</keyword>
<evidence type="ECO:0000256" key="5">
    <source>
        <dbReference type="ARBA" id="ARBA00022475"/>
    </source>
</evidence>
<evidence type="ECO:0000256" key="11">
    <source>
        <dbReference type="ARBA" id="ARBA00023303"/>
    </source>
</evidence>
<dbReference type="AlphaFoldDB" id="E4T5R3"/>
<dbReference type="InterPro" id="IPR036019">
    <property type="entry name" value="MscL_channel"/>
</dbReference>
<dbReference type="RefSeq" id="WP_013445426.1">
    <property type="nucleotide sequence ID" value="NC_014734.1"/>
</dbReference>
<dbReference type="PANTHER" id="PTHR30266">
    <property type="entry name" value="MECHANOSENSITIVE CHANNEL MSCL"/>
    <property type="match status" value="1"/>
</dbReference>
<evidence type="ECO:0000256" key="4">
    <source>
        <dbReference type="ARBA" id="ARBA00022448"/>
    </source>
</evidence>
<dbReference type="Gene3D" id="1.10.1200.120">
    <property type="entry name" value="Large-conductance mechanosensitive channel, MscL, domain 1"/>
    <property type="match status" value="1"/>
</dbReference>
<keyword evidence="9 12" id="KW-0406">Ion transport</keyword>
<dbReference type="PRINTS" id="PR01264">
    <property type="entry name" value="MECHCHANNEL"/>
</dbReference>
<dbReference type="STRING" id="694427.Palpr_1918"/>
<organism evidence="14 15">
    <name type="scientific">Paludibacter propionicigenes (strain DSM 17365 / JCM 13257 / WB4)</name>
    <dbReference type="NCBI Taxonomy" id="694427"/>
    <lineage>
        <taxon>Bacteria</taxon>
        <taxon>Pseudomonadati</taxon>
        <taxon>Bacteroidota</taxon>
        <taxon>Bacteroidia</taxon>
        <taxon>Bacteroidales</taxon>
        <taxon>Paludibacteraceae</taxon>
        <taxon>Paludibacter</taxon>
    </lineage>
</organism>
<dbReference type="InterPro" id="IPR037673">
    <property type="entry name" value="MSC/AndL"/>
</dbReference>
<evidence type="ECO:0000256" key="8">
    <source>
        <dbReference type="ARBA" id="ARBA00022989"/>
    </source>
</evidence>
<reference evidence="14 15" key="2">
    <citation type="journal article" date="2011" name="Stand. Genomic Sci.">
        <title>Complete genome sequence of Paludibacter propionicigenes type strain (WB4).</title>
        <authorList>
            <person name="Gronow S."/>
            <person name="Munk C."/>
            <person name="Lapidus A."/>
            <person name="Nolan M."/>
            <person name="Lucas S."/>
            <person name="Hammon N."/>
            <person name="Deshpande S."/>
            <person name="Cheng J.F."/>
            <person name="Tapia R."/>
            <person name="Han C."/>
            <person name="Goodwin L."/>
            <person name="Pitluck S."/>
            <person name="Liolios K."/>
            <person name="Ivanova N."/>
            <person name="Mavromatis K."/>
            <person name="Mikhailova N."/>
            <person name="Pati A."/>
            <person name="Chen A."/>
            <person name="Palaniappan K."/>
            <person name="Land M."/>
            <person name="Hauser L."/>
            <person name="Chang Y.J."/>
            <person name="Jeffries C.D."/>
            <person name="Brambilla E."/>
            <person name="Rohde M."/>
            <person name="Goker M."/>
            <person name="Detter J.C."/>
            <person name="Woyke T."/>
            <person name="Bristow J."/>
            <person name="Eisen J.A."/>
            <person name="Markowitz V."/>
            <person name="Hugenholtz P."/>
            <person name="Kyrpides N.C."/>
            <person name="Klenk H.P."/>
        </authorList>
    </citation>
    <scope>NUCLEOTIDE SEQUENCE [LARGE SCALE GENOMIC DNA]</scope>
    <source>
        <strain evidence="15">DSM 17365 / JCM 13257 / WB4</strain>
    </source>
</reference>
<dbReference type="NCBIfam" id="NF001843">
    <property type="entry name" value="PRK00567.1-4"/>
    <property type="match status" value="1"/>
</dbReference>
<evidence type="ECO:0000256" key="13">
    <source>
        <dbReference type="SAM" id="MobiDB-lite"/>
    </source>
</evidence>
<evidence type="ECO:0000256" key="9">
    <source>
        <dbReference type="ARBA" id="ARBA00023065"/>
    </source>
</evidence>
<comment type="function">
    <text evidence="12">Channel that opens in response to stretch forces in the membrane lipid bilayer. May participate in the regulation of osmotic pressure changes within the cell.</text>
</comment>
<proteinExistence type="inferred from homology"/>
<dbReference type="HOGENOM" id="CLU_095787_0_0_10"/>
<evidence type="ECO:0000256" key="10">
    <source>
        <dbReference type="ARBA" id="ARBA00023136"/>
    </source>
</evidence>
<keyword evidence="7 12" id="KW-0812">Transmembrane</keyword>
<dbReference type="OrthoDB" id="9810350at2"/>
<comment type="subunit">
    <text evidence="3 12">Homopentamer.</text>
</comment>
<name>E4T5R3_PALPW</name>
<accession>E4T5R3</accession>
<keyword evidence="15" id="KW-1185">Reference proteome</keyword>
<evidence type="ECO:0000256" key="3">
    <source>
        <dbReference type="ARBA" id="ARBA00011255"/>
    </source>
</evidence>
<dbReference type="EMBL" id="CP002345">
    <property type="protein sequence ID" value="ADQ80057.1"/>
    <property type="molecule type" value="Genomic_DNA"/>
</dbReference>
<feature type="region of interest" description="Disordered" evidence="13">
    <location>
        <begin position="111"/>
        <end position="131"/>
    </location>
</feature>